<feature type="region of interest" description="Disordered" evidence="2">
    <location>
        <begin position="73"/>
        <end position="92"/>
    </location>
</feature>
<evidence type="ECO:0000313" key="3">
    <source>
        <dbReference type="EMBL" id="KAH6657662.1"/>
    </source>
</evidence>
<sequence length="698" mass="78897">MAANRSSSDSSGGALLRSGALEATPQQDDRESTRSSESPTDDEMALVQASDKFNRLANDAHGYRPLVAADEYHQGHQLQRPPTTHPGQSPFGQNIGVPPNIASSPLYRGFGDIQARLVTAQQYVRITPGFTNEQAQTVQQLLVGVGQDLTRFATTVIQEHTKSQHQAGDLRVQYEKAQNELLSRRKQILELQEQYKELALEKDLEAKTVASLERQIESHQGEVKRLQKLTKDYDHKHAKQVQSLEDEIKSLRLSQGTNMQLVKLSNTPQNKASHEDPDRDEEQSLKKNRTPAPERRKSSLDPTAPEFGPRSSKTDHSKEMLPLLRKYANEGAAKAAGRGLESQDSRAYGNNSNKFEPSRHTPTRMGFRGGSSGFSSGPNNAFNANSRALVPSNPQQQGRFRSTAEFINVDHSKLQNKVEWSAEDVTLGFVRLFGMIEGLVAQHHVQPPFNESDNMLMMSHPATWNYILSMGLKNQAQSASHMLDLLTRFDYRHYVMKRIILDYIINRIIVPEVFFGFNEAIDNHLNVLQNRMKSRVPGQNGPNIARPQGLERQRIVTDHAKVIQFIIEAPEHEDFKKRMVAKHTQMLSSILRPVRSCSVEDEQADKALSIVVNAAYTVSTRIWVSGMTLHYYFPETGSKFAYGTMRSLNYVDVPSDQMQYQQYRIMLVVTPTLSLRDDRDMDRLRTHELLKADVLVMR</sequence>
<name>A0A9P8ZZV4_9PEZI</name>
<dbReference type="Proteomes" id="UP000758603">
    <property type="component" value="Unassembled WGS sequence"/>
</dbReference>
<dbReference type="GeneID" id="70137623"/>
<reference evidence="3" key="1">
    <citation type="journal article" date="2021" name="Nat. Commun.">
        <title>Genetic determinants of endophytism in the Arabidopsis root mycobiome.</title>
        <authorList>
            <person name="Mesny F."/>
            <person name="Miyauchi S."/>
            <person name="Thiergart T."/>
            <person name="Pickel B."/>
            <person name="Atanasova L."/>
            <person name="Karlsson M."/>
            <person name="Huettel B."/>
            <person name="Barry K.W."/>
            <person name="Haridas S."/>
            <person name="Chen C."/>
            <person name="Bauer D."/>
            <person name="Andreopoulos W."/>
            <person name="Pangilinan J."/>
            <person name="LaButti K."/>
            <person name="Riley R."/>
            <person name="Lipzen A."/>
            <person name="Clum A."/>
            <person name="Drula E."/>
            <person name="Henrissat B."/>
            <person name="Kohler A."/>
            <person name="Grigoriev I.V."/>
            <person name="Martin F.M."/>
            <person name="Hacquard S."/>
        </authorList>
    </citation>
    <scope>NUCLEOTIDE SEQUENCE</scope>
    <source>
        <strain evidence="3">MPI-SDFR-AT-0073</strain>
    </source>
</reference>
<dbReference type="EMBL" id="JAGPXC010000002">
    <property type="protein sequence ID" value="KAH6657662.1"/>
    <property type="molecule type" value="Genomic_DNA"/>
</dbReference>
<evidence type="ECO:0000313" key="4">
    <source>
        <dbReference type="Proteomes" id="UP000758603"/>
    </source>
</evidence>
<organism evidence="3 4">
    <name type="scientific">Truncatella angustata</name>
    <dbReference type="NCBI Taxonomy" id="152316"/>
    <lineage>
        <taxon>Eukaryota</taxon>
        <taxon>Fungi</taxon>
        <taxon>Dikarya</taxon>
        <taxon>Ascomycota</taxon>
        <taxon>Pezizomycotina</taxon>
        <taxon>Sordariomycetes</taxon>
        <taxon>Xylariomycetidae</taxon>
        <taxon>Amphisphaeriales</taxon>
        <taxon>Sporocadaceae</taxon>
        <taxon>Truncatella</taxon>
    </lineage>
</organism>
<feature type="compositionally biased region" description="Polar residues" evidence="2">
    <location>
        <begin position="76"/>
        <end position="92"/>
    </location>
</feature>
<feature type="compositionally biased region" description="Polar residues" evidence="2">
    <location>
        <begin position="259"/>
        <end position="271"/>
    </location>
</feature>
<feature type="region of interest" description="Disordered" evidence="2">
    <location>
        <begin position="1"/>
        <end position="48"/>
    </location>
</feature>
<dbReference type="AlphaFoldDB" id="A0A9P8ZZV4"/>
<gene>
    <name evidence="3" type="ORF">BKA67DRAFT_673491</name>
</gene>
<proteinExistence type="predicted"/>
<keyword evidence="4" id="KW-1185">Reference proteome</keyword>
<feature type="compositionally biased region" description="Basic and acidic residues" evidence="2">
    <location>
        <begin position="272"/>
        <end position="285"/>
    </location>
</feature>
<evidence type="ECO:0000256" key="2">
    <source>
        <dbReference type="SAM" id="MobiDB-lite"/>
    </source>
</evidence>
<evidence type="ECO:0000256" key="1">
    <source>
        <dbReference type="SAM" id="Coils"/>
    </source>
</evidence>
<comment type="caution">
    <text evidence="3">The sequence shown here is derived from an EMBL/GenBank/DDBJ whole genome shotgun (WGS) entry which is preliminary data.</text>
</comment>
<keyword evidence="1" id="KW-0175">Coiled coil</keyword>
<dbReference type="OrthoDB" id="4203839at2759"/>
<protein>
    <submittedName>
        <fullName evidence="3">Uncharacterized protein</fullName>
    </submittedName>
</protein>
<feature type="region of interest" description="Disordered" evidence="2">
    <location>
        <begin position="334"/>
        <end position="363"/>
    </location>
</feature>
<dbReference type="RefSeq" id="XP_045961896.1">
    <property type="nucleotide sequence ID" value="XM_046108732.1"/>
</dbReference>
<feature type="compositionally biased region" description="Polar residues" evidence="2">
    <location>
        <begin position="1"/>
        <end position="11"/>
    </location>
</feature>
<feature type="region of interest" description="Disordered" evidence="2">
    <location>
        <begin position="259"/>
        <end position="319"/>
    </location>
</feature>
<feature type="coiled-coil region" evidence="1">
    <location>
        <begin position="174"/>
        <end position="229"/>
    </location>
</feature>
<accession>A0A9P8ZZV4</accession>